<comment type="subcellular location">
    <subcellularLocation>
        <location evidence="1">Cytoplasm</location>
    </subcellularLocation>
</comment>
<evidence type="ECO:0000256" key="5">
    <source>
        <dbReference type="ARBA" id="ARBA00022491"/>
    </source>
</evidence>
<evidence type="ECO:0000256" key="10">
    <source>
        <dbReference type="ARBA" id="ARBA00023163"/>
    </source>
</evidence>
<evidence type="ECO:0000256" key="4">
    <source>
        <dbReference type="ARBA" id="ARBA00022490"/>
    </source>
</evidence>
<evidence type="ECO:0000256" key="8">
    <source>
        <dbReference type="ARBA" id="ARBA00023125"/>
    </source>
</evidence>
<dbReference type="Gene3D" id="1.10.10.10">
    <property type="entry name" value="Winged helix-like DNA-binding domain superfamily/Winged helix DNA-binding domain"/>
    <property type="match status" value="1"/>
</dbReference>
<evidence type="ECO:0000256" key="6">
    <source>
        <dbReference type="ARBA" id="ARBA00022605"/>
    </source>
</evidence>
<evidence type="ECO:0000256" key="11">
    <source>
        <dbReference type="ARBA" id="ARBA00023167"/>
    </source>
</evidence>
<evidence type="ECO:0000259" key="12">
    <source>
        <dbReference type="PROSITE" id="PS50931"/>
    </source>
</evidence>
<dbReference type="PROSITE" id="PS50931">
    <property type="entry name" value="HTH_LYSR"/>
    <property type="match status" value="1"/>
</dbReference>
<evidence type="ECO:0000256" key="9">
    <source>
        <dbReference type="ARBA" id="ARBA00023159"/>
    </source>
</evidence>
<keyword evidence="5" id="KW-0678">Repressor</keyword>
<dbReference type="InterPro" id="IPR037406">
    <property type="entry name" value="MetR_PBP2"/>
</dbReference>
<dbReference type="Pfam" id="PF03466">
    <property type="entry name" value="LysR_substrate"/>
    <property type="match status" value="1"/>
</dbReference>
<keyword evidence="8" id="KW-0238">DNA-binding</keyword>
<keyword evidence="14" id="KW-1185">Reference proteome</keyword>
<dbReference type="Proteomes" id="UP001166251">
    <property type="component" value="Unassembled WGS sequence"/>
</dbReference>
<reference evidence="13" key="1">
    <citation type="submission" date="2021-07" db="EMBL/GenBank/DDBJ databases">
        <title>Neiella marina sp. nov., isolated from the intestinal content of sea cucumber Apostichopus japonicus.</title>
        <authorList>
            <person name="Bai X."/>
        </authorList>
    </citation>
    <scope>NUCLEOTIDE SEQUENCE</scope>
    <source>
        <strain evidence="13">126</strain>
    </source>
</reference>
<dbReference type="InterPro" id="IPR005119">
    <property type="entry name" value="LysR_subst-bd"/>
</dbReference>
<proteinExistence type="inferred from homology"/>
<keyword evidence="4" id="KW-0963">Cytoplasm</keyword>
<dbReference type="RefSeq" id="WP_220104755.1">
    <property type="nucleotide sequence ID" value="NZ_JAHZSS010000018.1"/>
</dbReference>
<keyword evidence="9" id="KW-0010">Activator</keyword>
<sequence length="303" mass="33990">MIELKHLKTVQALKQAGSVAAAADLLHTTQSALSHQLKELEHRLSQSVFVRKSKPLQLTQAGDALLRLADQIMPLLLQTEAQLKRWSQGDGGRLHMAIECHSCFQWLFPALDEYRQLWPDVEVDFASGFHFDALQALADGELDLVITSDPIEQPELAYVPLFRYQNRLVVAPDNPLTKLSHIKAHDLLDTTLITYPVDAKRLTIYRDLLIPAGLAPRQVRQTELTLMMVQLVLSGRGVASLPEWVIAEYEHKAPLRSLPFEPALWSTLYAAIRTPATESYIQSFIDVAKASCFGTLHNIVRAD</sequence>
<keyword evidence="7" id="KW-0805">Transcription regulation</keyword>
<feature type="domain" description="HTH lysR-type" evidence="12">
    <location>
        <begin position="2"/>
        <end position="59"/>
    </location>
</feature>
<dbReference type="PANTHER" id="PTHR30126">
    <property type="entry name" value="HTH-TYPE TRANSCRIPTIONAL REGULATOR"/>
    <property type="match status" value="1"/>
</dbReference>
<dbReference type="EMBL" id="JAHZSS010000018">
    <property type="protein sequence ID" value="MBW8192122.1"/>
    <property type="molecule type" value="Genomic_DNA"/>
</dbReference>
<comment type="caution">
    <text evidence="13">The sequence shown here is derived from an EMBL/GenBank/DDBJ whole genome shotgun (WGS) entry which is preliminary data.</text>
</comment>
<dbReference type="Gene3D" id="3.40.190.10">
    <property type="entry name" value="Periplasmic binding protein-like II"/>
    <property type="match status" value="1"/>
</dbReference>
<organism evidence="13 14">
    <name type="scientific">Neiella holothuriorum</name>
    <dbReference type="NCBI Taxonomy" id="2870530"/>
    <lineage>
        <taxon>Bacteria</taxon>
        <taxon>Pseudomonadati</taxon>
        <taxon>Pseudomonadota</taxon>
        <taxon>Gammaproteobacteria</taxon>
        <taxon>Alteromonadales</taxon>
        <taxon>Echinimonadaceae</taxon>
        <taxon>Neiella</taxon>
    </lineage>
</organism>
<dbReference type="SUPFAM" id="SSF46785">
    <property type="entry name" value="Winged helix' DNA-binding domain"/>
    <property type="match status" value="1"/>
</dbReference>
<evidence type="ECO:0000256" key="3">
    <source>
        <dbReference type="ARBA" id="ARBA00019365"/>
    </source>
</evidence>
<dbReference type="Pfam" id="PF00126">
    <property type="entry name" value="HTH_1"/>
    <property type="match status" value="1"/>
</dbReference>
<evidence type="ECO:0000313" key="13">
    <source>
        <dbReference type="EMBL" id="MBW8192122.1"/>
    </source>
</evidence>
<name>A0ABS7EID7_9GAMM</name>
<evidence type="ECO:0000256" key="2">
    <source>
        <dbReference type="ARBA" id="ARBA00009437"/>
    </source>
</evidence>
<evidence type="ECO:0000256" key="7">
    <source>
        <dbReference type="ARBA" id="ARBA00023015"/>
    </source>
</evidence>
<keyword evidence="11" id="KW-0486">Methionine biosynthesis</keyword>
<dbReference type="SUPFAM" id="SSF53850">
    <property type="entry name" value="Periplasmic binding protein-like II"/>
    <property type="match status" value="1"/>
</dbReference>
<accession>A0ABS7EID7</accession>
<evidence type="ECO:0000313" key="14">
    <source>
        <dbReference type="Proteomes" id="UP001166251"/>
    </source>
</evidence>
<dbReference type="CDD" id="cd08441">
    <property type="entry name" value="PBP2_MetR"/>
    <property type="match status" value="1"/>
</dbReference>
<dbReference type="PRINTS" id="PR00039">
    <property type="entry name" value="HTHLYSR"/>
</dbReference>
<evidence type="ECO:0000256" key="1">
    <source>
        <dbReference type="ARBA" id="ARBA00004496"/>
    </source>
</evidence>
<keyword evidence="10" id="KW-0804">Transcription</keyword>
<comment type="similarity">
    <text evidence="2">Belongs to the LysR transcriptional regulatory family.</text>
</comment>
<protein>
    <recommendedName>
        <fullName evidence="3">HTH-type transcriptional regulator MetR</fullName>
    </recommendedName>
</protein>
<dbReference type="InterPro" id="IPR000847">
    <property type="entry name" value="LysR_HTH_N"/>
</dbReference>
<dbReference type="PANTHER" id="PTHR30126:SF25">
    <property type="entry name" value="HTH-TYPE TRANSCRIPTIONAL REGULATOR METR"/>
    <property type="match status" value="1"/>
</dbReference>
<keyword evidence="6" id="KW-0028">Amino-acid biosynthesis</keyword>
<dbReference type="InterPro" id="IPR036388">
    <property type="entry name" value="WH-like_DNA-bd_sf"/>
</dbReference>
<dbReference type="InterPro" id="IPR036390">
    <property type="entry name" value="WH_DNA-bd_sf"/>
</dbReference>
<gene>
    <name evidence="13" type="ORF">K0504_13860</name>
</gene>